<evidence type="ECO:0000259" key="15">
    <source>
        <dbReference type="Pfam" id="PF25198"/>
    </source>
</evidence>
<evidence type="ECO:0000256" key="3">
    <source>
        <dbReference type="ARBA" id="ARBA00007886"/>
    </source>
</evidence>
<comment type="similarity">
    <text evidence="4">Belongs to the amino acid-polyamine-organocation (APC) superfamily. Spore germination protein (SGP) (TC 2.A.3.9) family.</text>
</comment>
<dbReference type="NCBIfam" id="TIGR02887">
    <property type="entry name" value="spore_ger_x_C"/>
    <property type="match status" value="1"/>
</dbReference>
<keyword evidence="5" id="KW-0813">Transport</keyword>
<evidence type="ECO:0000256" key="8">
    <source>
        <dbReference type="ARBA" id="ARBA00022729"/>
    </source>
</evidence>
<evidence type="ECO:0000313" key="17">
    <source>
        <dbReference type="Proteomes" id="UP001165422"/>
    </source>
</evidence>
<reference evidence="16" key="1">
    <citation type="submission" date="2021-11" db="EMBL/GenBank/DDBJ databases">
        <authorList>
            <person name="Qingchun L."/>
            <person name="Dong Z."/>
            <person name="Zongwei Q."/>
            <person name="Jia Z."/>
            <person name="Duotao L."/>
        </authorList>
    </citation>
    <scope>NUCLEOTIDE SEQUENCE</scope>
    <source>
        <strain evidence="16">WLY-B-L2</strain>
    </source>
</reference>
<keyword evidence="10 13" id="KW-0472">Membrane</keyword>
<sequence>MTGRSFITGFGVFTTIIVTVIGVGIFSLPRELVSAAGTDGWAVVIMAGFITYFLIYMACKTFKSNGYNKFSTILENNFGKILGGILAVGFVLYNIFTISIGMRIFVEVIKMYLLEKTPTEFLIVVTIFSGIYLVRSKLQNLIKFNEVSFWIMFISLDMILLFTLNKTDFTNVLPMFTNTPYTYLMALKSAIYSFAGIEIIYLMGPFIKDKFNIKKTAIKSIAFITLFYAMIIVFSLAIFSKEQTKILLWPTITMINSININGAFIERWEGVVMALWVMFYFTTFSNIYYLSSDIVKDVFKLDDVKLSSALIAPVIYIIALYPQNIAQLYDMSNRFIPPLFIYSLVVLPIVILLFGKARHVGNRGKVISLLLICIILTGCWDKVEIERTDLVSIMGVDAGVDIGKRKESKNIKPTDPLTSIDLKKFHVTFGIPDLSKLEPGKGGISRDRYLDVDGYSIQDAVSNAIAKSSRSIRFSHAKVLVLGENLMKYPDAVKEAIDYLQREPSLNRNMYIVMSDGNAEKYVTFNNPIEMSVENYILGMVESDFKNSAVVPITLNDFLIQMSENGNSIVPRIVIDENGNTIKISGTFVIKNFTQKGILNSVQTSNIELLKGILRGGKKMIYLDGHPVDIRIDNADRKMRMSQKDGKLIFNIDLDIEGQIKNYYTGNEALSVNKLDQIQQDFNEAIRKECESVVRSTQRELQVDPIGFGEYVEKYHPIIWKQIGNDWDDVYKNAVVNIDVNTKIRRIGVTR</sequence>
<evidence type="ECO:0000256" key="13">
    <source>
        <dbReference type="SAM" id="Phobius"/>
    </source>
</evidence>
<feature type="transmembrane region" description="Helical" evidence="13">
    <location>
        <begin position="216"/>
        <end position="239"/>
    </location>
</feature>
<evidence type="ECO:0000256" key="9">
    <source>
        <dbReference type="ARBA" id="ARBA00022989"/>
    </source>
</evidence>
<feature type="transmembrane region" description="Helical" evidence="13">
    <location>
        <begin position="80"/>
        <end position="106"/>
    </location>
</feature>
<gene>
    <name evidence="16" type="ORF">LN736_02240</name>
</gene>
<comment type="similarity">
    <text evidence="3">Belongs to the GerABKC lipoprotein family.</text>
</comment>
<comment type="subcellular location">
    <subcellularLocation>
        <location evidence="2">Membrane</location>
        <topology evidence="2">Lipid-anchor</topology>
    </subcellularLocation>
    <subcellularLocation>
        <location evidence="1">Membrane</location>
        <topology evidence="1">Multi-pass membrane protein</topology>
    </subcellularLocation>
</comment>
<feature type="transmembrane region" description="Helical" evidence="13">
    <location>
        <begin position="184"/>
        <end position="204"/>
    </location>
</feature>
<dbReference type="Pfam" id="PF25198">
    <property type="entry name" value="Spore_GerAC_N"/>
    <property type="match status" value="1"/>
</dbReference>
<dbReference type="Gene3D" id="3.30.300.210">
    <property type="entry name" value="Nutrient germinant receptor protein C, domain 3"/>
    <property type="match status" value="1"/>
</dbReference>
<dbReference type="PANTHER" id="PTHR34975:SF2">
    <property type="entry name" value="SPORE GERMINATION PROTEIN A2"/>
    <property type="match status" value="1"/>
</dbReference>
<organism evidence="16 17">
    <name type="scientific">Clostridium aromativorans</name>
    <dbReference type="NCBI Taxonomy" id="2836848"/>
    <lineage>
        <taxon>Bacteria</taxon>
        <taxon>Bacillati</taxon>
        <taxon>Bacillota</taxon>
        <taxon>Clostridia</taxon>
        <taxon>Eubacteriales</taxon>
        <taxon>Clostridiaceae</taxon>
        <taxon>Clostridium</taxon>
    </lineage>
</organism>
<dbReference type="InterPro" id="IPR004761">
    <property type="entry name" value="Spore_GerAB"/>
</dbReference>
<evidence type="ECO:0000256" key="7">
    <source>
        <dbReference type="ARBA" id="ARBA00022692"/>
    </source>
</evidence>
<comment type="caution">
    <text evidence="16">The sequence shown here is derived from an EMBL/GenBank/DDBJ whole genome shotgun (WGS) entry which is preliminary data.</text>
</comment>
<evidence type="ECO:0000259" key="14">
    <source>
        <dbReference type="Pfam" id="PF05504"/>
    </source>
</evidence>
<feature type="transmembrane region" description="Helical" evidence="13">
    <location>
        <begin position="303"/>
        <end position="323"/>
    </location>
</feature>
<keyword evidence="11" id="KW-0564">Palmitate</keyword>
<dbReference type="NCBIfam" id="TIGR00912">
    <property type="entry name" value="2A0309"/>
    <property type="match status" value="1"/>
</dbReference>
<evidence type="ECO:0000256" key="11">
    <source>
        <dbReference type="ARBA" id="ARBA00023139"/>
    </source>
</evidence>
<dbReference type="InterPro" id="IPR008844">
    <property type="entry name" value="Spore_GerAC-like"/>
</dbReference>
<feature type="transmembrane region" description="Helical" evidence="13">
    <location>
        <begin position="40"/>
        <end position="59"/>
    </location>
</feature>
<feature type="domain" description="Spore germination GerAC-like C-terminal" evidence="14">
    <location>
        <begin position="585"/>
        <end position="748"/>
    </location>
</feature>
<accession>A0ABS8N3L5</accession>
<dbReference type="Pfam" id="PF03845">
    <property type="entry name" value="Spore_permease"/>
    <property type="match status" value="1"/>
</dbReference>
<evidence type="ECO:0000256" key="6">
    <source>
        <dbReference type="ARBA" id="ARBA00022544"/>
    </source>
</evidence>
<keyword evidence="17" id="KW-1185">Reference proteome</keyword>
<keyword evidence="7 13" id="KW-0812">Transmembrane</keyword>
<feature type="transmembrane region" description="Helical" evidence="13">
    <location>
        <begin position="147"/>
        <end position="164"/>
    </location>
</feature>
<dbReference type="Pfam" id="PF05504">
    <property type="entry name" value="Spore_GerAC"/>
    <property type="match status" value="1"/>
</dbReference>
<dbReference type="Gene3D" id="1.20.1740.10">
    <property type="entry name" value="Amino acid/polyamine transporter I"/>
    <property type="match status" value="1"/>
</dbReference>
<feature type="transmembrane region" description="Helical" evidence="13">
    <location>
        <begin position="118"/>
        <end position="135"/>
    </location>
</feature>
<feature type="transmembrane region" description="Helical" evidence="13">
    <location>
        <begin position="335"/>
        <end position="354"/>
    </location>
</feature>
<dbReference type="RefSeq" id="WP_229980688.1">
    <property type="nucleotide sequence ID" value="NZ_JAJJPB010000001.1"/>
</dbReference>
<name>A0ABS8N3L5_9CLOT</name>
<keyword evidence="6" id="KW-0309">Germination</keyword>
<evidence type="ECO:0000256" key="10">
    <source>
        <dbReference type="ARBA" id="ARBA00023136"/>
    </source>
</evidence>
<evidence type="ECO:0000256" key="4">
    <source>
        <dbReference type="ARBA" id="ARBA00007998"/>
    </source>
</evidence>
<keyword evidence="12" id="KW-0449">Lipoprotein</keyword>
<dbReference type="PANTHER" id="PTHR34975">
    <property type="entry name" value="SPORE GERMINATION PROTEIN A2"/>
    <property type="match status" value="1"/>
</dbReference>
<evidence type="ECO:0000256" key="2">
    <source>
        <dbReference type="ARBA" id="ARBA00004635"/>
    </source>
</evidence>
<evidence type="ECO:0000256" key="5">
    <source>
        <dbReference type="ARBA" id="ARBA00022448"/>
    </source>
</evidence>
<dbReference type="InterPro" id="IPR046953">
    <property type="entry name" value="Spore_GerAC-like_C"/>
</dbReference>
<dbReference type="Proteomes" id="UP001165422">
    <property type="component" value="Unassembled WGS sequence"/>
</dbReference>
<evidence type="ECO:0000313" key="16">
    <source>
        <dbReference type="EMBL" id="MCC9293690.1"/>
    </source>
</evidence>
<dbReference type="InterPro" id="IPR057336">
    <property type="entry name" value="GerAC_N"/>
</dbReference>
<evidence type="ECO:0000256" key="12">
    <source>
        <dbReference type="ARBA" id="ARBA00023288"/>
    </source>
</evidence>
<evidence type="ECO:0000256" key="1">
    <source>
        <dbReference type="ARBA" id="ARBA00004141"/>
    </source>
</evidence>
<dbReference type="EMBL" id="JAJJPB010000001">
    <property type="protein sequence ID" value="MCC9293690.1"/>
    <property type="molecule type" value="Genomic_DNA"/>
</dbReference>
<proteinExistence type="inferred from homology"/>
<feature type="domain" description="Spore germination protein N-terminal" evidence="15">
    <location>
        <begin position="381"/>
        <end position="574"/>
    </location>
</feature>
<protein>
    <submittedName>
        <fullName evidence="16">Ger(X)C family spore germination protein</fullName>
    </submittedName>
</protein>
<keyword evidence="8" id="KW-0732">Signal</keyword>
<keyword evidence="9 13" id="KW-1133">Transmembrane helix</keyword>
<feature type="transmembrane region" description="Helical" evidence="13">
    <location>
        <begin position="271"/>
        <end position="291"/>
    </location>
</feature>
<dbReference type="InterPro" id="IPR038501">
    <property type="entry name" value="Spore_GerAC_C_sf"/>
</dbReference>
<feature type="transmembrane region" description="Helical" evidence="13">
    <location>
        <begin position="7"/>
        <end position="28"/>
    </location>
</feature>